<keyword evidence="2" id="KW-1185">Reference proteome</keyword>
<name>A0A8K0DKW1_IGNLU</name>
<dbReference type="AlphaFoldDB" id="A0A8K0DKW1"/>
<accession>A0A8K0DKW1</accession>
<dbReference type="EMBL" id="VTPC01000591">
    <property type="protein sequence ID" value="KAF2905167.1"/>
    <property type="molecule type" value="Genomic_DNA"/>
</dbReference>
<organism evidence="1 2">
    <name type="scientific">Ignelater luminosus</name>
    <name type="common">Cucubano</name>
    <name type="synonym">Pyrophorus luminosus</name>
    <dbReference type="NCBI Taxonomy" id="2038154"/>
    <lineage>
        <taxon>Eukaryota</taxon>
        <taxon>Metazoa</taxon>
        <taxon>Ecdysozoa</taxon>
        <taxon>Arthropoda</taxon>
        <taxon>Hexapoda</taxon>
        <taxon>Insecta</taxon>
        <taxon>Pterygota</taxon>
        <taxon>Neoptera</taxon>
        <taxon>Endopterygota</taxon>
        <taxon>Coleoptera</taxon>
        <taxon>Polyphaga</taxon>
        <taxon>Elateriformia</taxon>
        <taxon>Elateroidea</taxon>
        <taxon>Elateridae</taxon>
        <taxon>Agrypninae</taxon>
        <taxon>Pyrophorini</taxon>
        <taxon>Ignelater</taxon>
    </lineage>
</organism>
<gene>
    <name evidence="1" type="ORF">ILUMI_01013</name>
</gene>
<proteinExistence type="predicted"/>
<sequence>MTKITIKPSFNSDNGCVCHRARRLEETDKDIDHVTGFTLKDAKCIWRSLRSADHSTVKSSSKQTSVELDFKYKGQLTQKNTPNAKARYSNAEKLSRLEMKLILSLMN</sequence>
<evidence type="ECO:0000313" key="1">
    <source>
        <dbReference type="EMBL" id="KAF2905167.1"/>
    </source>
</evidence>
<evidence type="ECO:0000313" key="2">
    <source>
        <dbReference type="Proteomes" id="UP000801492"/>
    </source>
</evidence>
<protein>
    <submittedName>
        <fullName evidence="1">Uncharacterized protein</fullName>
    </submittedName>
</protein>
<reference evidence="1" key="1">
    <citation type="submission" date="2019-08" db="EMBL/GenBank/DDBJ databases">
        <title>The genome of the North American firefly Photinus pyralis.</title>
        <authorList>
            <consortium name="Photinus pyralis genome working group"/>
            <person name="Fallon T.R."/>
            <person name="Sander Lower S.E."/>
            <person name="Weng J.-K."/>
        </authorList>
    </citation>
    <scope>NUCLEOTIDE SEQUENCE</scope>
    <source>
        <strain evidence="1">TRF0915ILg1</strain>
        <tissue evidence="1">Whole body</tissue>
    </source>
</reference>
<dbReference type="Proteomes" id="UP000801492">
    <property type="component" value="Unassembled WGS sequence"/>
</dbReference>
<comment type="caution">
    <text evidence="1">The sequence shown here is derived from an EMBL/GenBank/DDBJ whole genome shotgun (WGS) entry which is preliminary data.</text>
</comment>